<keyword evidence="2" id="KW-0812">Transmembrane</keyword>
<reference evidence="4" key="1">
    <citation type="journal article" date="2019" name="Int. J. Syst. Evol. Microbiol.">
        <title>The Global Catalogue of Microorganisms (GCM) 10K type strain sequencing project: providing services to taxonomists for standard genome sequencing and annotation.</title>
        <authorList>
            <consortium name="The Broad Institute Genomics Platform"/>
            <consortium name="The Broad Institute Genome Sequencing Center for Infectious Disease"/>
            <person name="Wu L."/>
            <person name="Ma J."/>
        </authorList>
    </citation>
    <scope>NUCLEOTIDE SEQUENCE [LARGE SCALE GENOMIC DNA]</scope>
    <source>
        <strain evidence="4">CCUG 53762</strain>
    </source>
</reference>
<feature type="region of interest" description="Disordered" evidence="1">
    <location>
        <begin position="1"/>
        <end position="21"/>
    </location>
</feature>
<dbReference type="EMBL" id="JBHUDG010000015">
    <property type="protein sequence ID" value="MFD1630171.1"/>
    <property type="molecule type" value="Genomic_DNA"/>
</dbReference>
<comment type="caution">
    <text evidence="3">The sequence shown here is derived from an EMBL/GenBank/DDBJ whole genome shotgun (WGS) entry which is preliminary data.</text>
</comment>
<dbReference type="Proteomes" id="UP001597118">
    <property type="component" value="Unassembled WGS sequence"/>
</dbReference>
<protein>
    <submittedName>
        <fullName evidence="3">Uncharacterized protein</fullName>
    </submittedName>
</protein>
<sequence>MAGSLIEKEMPASTKTVKEQKKSAVTQKCDVLEEKTQLMAHASPMVQPIALVLLSVFLFSALFVEREQETYTSPFQTVLDYKVPIYLKNSILII</sequence>
<accession>A0ABW4IEY3</accession>
<dbReference type="RefSeq" id="WP_379662548.1">
    <property type="nucleotide sequence ID" value="NZ_JBHUDG010000015.1"/>
</dbReference>
<organism evidence="3 4">
    <name type="scientific">Pseudopedobacter beijingensis</name>
    <dbReference type="NCBI Taxonomy" id="1207056"/>
    <lineage>
        <taxon>Bacteria</taxon>
        <taxon>Pseudomonadati</taxon>
        <taxon>Bacteroidota</taxon>
        <taxon>Sphingobacteriia</taxon>
        <taxon>Sphingobacteriales</taxon>
        <taxon>Sphingobacteriaceae</taxon>
        <taxon>Pseudopedobacter</taxon>
    </lineage>
</organism>
<feature type="transmembrane region" description="Helical" evidence="2">
    <location>
        <begin position="45"/>
        <end position="64"/>
    </location>
</feature>
<evidence type="ECO:0000313" key="4">
    <source>
        <dbReference type="Proteomes" id="UP001597118"/>
    </source>
</evidence>
<keyword evidence="2" id="KW-1133">Transmembrane helix</keyword>
<proteinExistence type="predicted"/>
<evidence type="ECO:0000256" key="2">
    <source>
        <dbReference type="SAM" id="Phobius"/>
    </source>
</evidence>
<keyword evidence="4" id="KW-1185">Reference proteome</keyword>
<gene>
    <name evidence="3" type="ORF">ACFSAH_09795</name>
</gene>
<keyword evidence="2" id="KW-0472">Membrane</keyword>
<name>A0ABW4IEY3_9SPHI</name>
<evidence type="ECO:0000313" key="3">
    <source>
        <dbReference type="EMBL" id="MFD1630171.1"/>
    </source>
</evidence>
<evidence type="ECO:0000256" key="1">
    <source>
        <dbReference type="SAM" id="MobiDB-lite"/>
    </source>
</evidence>